<evidence type="ECO:0000313" key="3">
    <source>
        <dbReference type="EMBL" id="TQB68923.1"/>
    </source>
</evidence>
<dbReference type="InterPro" id="IPR009057">
    <property type="entry name" value="Homeodomain-like_sf"/>
</dbReference>
<dbReference type="GO" id="GO:0070898">
    <property type="term" value="P:RNA polymerase III preinitiation complex assembly"/>
    <property type="evidence" value="ECO:0007669"/>
    <property type="project" value="TreeGrafter"/>
</dbReference>
<dbReference type="PANTHER" id="PTHR22929:SF0">
    <property type="entry name" value="TRANSCRIPTION FACTOR TFIIIB COMPONENT B'' HOMOLOG"/>
    <property type="match status" value="1"/>
</dbReference>
<dbReference type="CDD" id="cd00167">
    <property type="entry name" value="SANT"/>
    <property type="match status" value="1"/>
</dbReference>
<proteinExistence type="predicted"/>
<dbReference type="PANTHER" id="PTHR22929">
    <property type="entry name" value="RNA POLYMERASE III TRANSCRIPTION INITIATION FACTOR B"/>
    <property type="match status" value="1"/>
</dbReference>
<accession>A0A507QM78</accession>
<feature type="compositionally biased region" description="Low complexity" evidence="1">
    <location>
        <begin position="18"/>
        <end position="38"/>
    </location>
</feature>
<dbReference type="AlphaFoldDB" id="A0A507QM78"/>
<feature type="compositionally biased region" description="Polar residues" evidence="1">
    <location>
        <begin position="172"/>
        <end position="181"/>
    </location>
</feature>
<dbReference type="OrthoDB" id="272624at2759"/>
<gene>
    <name evidence="3" type="primary">BDP1</name>
    <name evidence="3" type="ORF">MPDQ_002621</name>
</gene>
<dbReference type="STRING" id="5098.A0A507QM78"/>
<feature type="compositionally biased region" description="Pro residues" evidence="1">
    <location>
        <begin position="59"/>
        <end position="70"/>
    </location>
</feature>
<dbReference type="EMBL" id="VIFY01000182">
    <property type="protein sequence ID" value="TQB68923.1"/>
    <property type="molecule type" value="Genomic_DNA"/>
</dbReference>
<evidence type="ECO:0000259" key="2">
    <source>
        <dbReference type="SMART" id="SM00717"/>
    </source>
</evidence>
<comment type="caution">
    <text evidence="3">The sequence shown here is derived from an EMBL/GenBank/DDBJ whole genome shotgun (WGS) entry which is preliminary data.</text>
</comment>
<feature type="compositionally biased region" description="Basic and acidic residues" evidence="1">
    <location>
        <begin position="513"/>
        <end position="536"/>
    </location>
</feature>
<feature type="compositionally biased region" description="Basic and acidic residues" evidence="1">
    <location>
        <begin position="320"/>
        <end position="331"/>
    </location>
</feature>
<dbReference type="GO" id="GO:0000126">
    <property type="term" value="C:transcription factor TFIIIB complex"/>
    <property type="evidence" value="ECO:0007669"/>
    <property type="project" value="InterPro"/>
</dbReference>
<feature type="compositionally biased region" description="Basic residues" evidence="1">
    <location>
        <begin position="547"/>
        <end position="556"/>
    </location>
</feature>
<feature type="domain" description="Myb-like" evidence="2">
    <location>
        <begin position="417"/>
        <end position="465"/>
    </location>
</feature>
<sequence>MRSFSSSAVNKSGKKFAPKAPVRRAPAPAPTSAAPRRPSIIRQTPPQPEKPVVDVTAPTPEPPAPAPAADPPTSTGAATESTVSEDVPPQRKIPPPSRSATAVPIPAPRQRPSVSASAVKAPEPATAPRQTAPQRSNTVIPEPTPIPSIENESQVRSEGVPAAKGPQVPKRPSTSSISDVQSRFRRPSETTTEVRPAKRPKTAAQDTIIVERNQPVPNQIATPPVTQPAASEAEETNGTPSETHTATAGDRKAAKSRRRKSTTEGTRRPRARKERQKTPEGAESIEIAPAVVKMSDLCKDLRTGKLSKREMELRNMELAELERKERAKQEGETVSQTAVKHNGEATTAPAEEDGPAENKQQAGPVMRIVNGEIVLDAASLQVDRHADAARDAGELEDVVETSLSRKINQASYGKRSKTESWDEEMTDLFYRGLRIFGTNFMMISKLFPGRSRRQIKLKFNNEERRDPERIKQTLLGPSETIDIATFSEMTNTTYADPKVIQRELDEERKRIEDQHTKEKEAHEELLRNPDGAKDPADAEGDDASIKGKGRNNKKQTLKQTGGGGTEEILGSIDEFPFQD</sequence>
<dbReference type="InterPro" id="IPR001005">
    <property type="entry name" value="SANT/Myb"/>
</dbReference>
<feature type="region of interest" description="Disordered" evidence="1">
    <location>
        <begin position="320"/>
        <end position="360"/>
    </location>
</feature>
<dbReference type="SMART" id="SM00717">
    <property type="entry name" value="SANT"/>
    <property type="match status" value="1"/>
</dbReference>
<name>A0A507QM78_MONPU</name>
<evidence type="ECO:0000313" key="4">
    <source>
        <dbReference type="Proteomes" id="UP000319663"/>
    </source>
</evidence>
<evidence type="ECO:0000256" key="1">
    <source>
        <dbReference type="SAM" id="MobiDB-lite"/>
    </source>
</evidence>
<dbReference type="Pfam" id="PF15963">
    <property type="entry name" value="Myb_DNA-bind_7"/>
    <property type="match status" value="1"/>
</dbReference>
<feature type="region of interest" description="Disordered" evidence="1">
    <location>
        <begin position="1"/>
        <end position="291"/>
    </location>
</feature>
<protein>
    <submittedName>
        <fullName evidence="3">Transcription factor TFIIIB component B</fullName>
    </submittedName>
</protein>
<dbReference type="FunFam" id="1.10.10.60:FF:000322">
    <property type="entry name" value="Transcription factor TFIIIB component B"/>
    <property type="match status" value="1"/>
</dbReference>
<feature type="compositionally biased region" description="Polar residues" evidence="1">
    <location>
        <begin position="1"/>
        <end position="10"/>
    </location>
</feature>
<keyword evidence="4" id="KW-1185">Reference proteome</keyword>
<feature type="region of interest" description="Disordered" evidence="1">
    <location>
        <begin position="513"/>
        <end position="579"/>
    </location>
</feature>
<dbReference type="GO" id="GO:0001156">
    <property type="term" value="F:TFIIIC-class transcription factor complex binding"/>
    <property type="evidence" value="ECO:0007669"/>
    <property type="project" value="TreeGrafter"/>
</dbReference>
<organism evidence="3 4">
    <name type="scientific">Monascus purpureus</name>
    <name type="common">Red mold</name>
    <name type="synonym">Monascus anka</name>
    <dbReference type="NCBI Taxonomy" id="5098"/>
    <lineage>
        <taxon>Eukaryota</taxon>
        <taxon>Fungi</taxon>
        <taxon>Dikarya</taxon>
        <taxon>Ascomycota</taxon>
        <taxon>Pezizomycotina</taxon>
        <taxon>Eurotiomycetes</taxon>
        <taxon>Eurotiomycetidae</taxon>
        <taxon>Eurotiales</taxon>
        <taxon>Aspergillaceae</taxon>
        <taxon>Monascus</taxon>
    </lineage>
</organism>
<dbReference type="GO" id="GO:0000995">
    <property type="term" value="F:RNA polymerase III general transcription initiation factor activity"/>
    <property type="evidence" value="ECO:0007669"/>
    <property type="project" value="InterPro"/>
</dbReference>
<dbReference type="PIRSF" id="PIRSF037327">
    <property type="entry name" value="TFIIIB_Bdp1_fun"/>
    <property type="match status" value="1"/>
</dbReference>
<dbReference type="Proteomes" id="UP000319663">
    <property type="component" value="Unassembled WGS sequence"/>
</dbReference>
<dbReference type="InterPro" id="IPR017174">
    <property type="entry name" value="Bdp1_fungi"/>
</dbReference>
<reference evidence="3 4" key="1">
    <citation type="submission" date="2019-06" db="EMBL/GenBank/DDBJ databases">
        <title>Wine fermentation using esterase from Monascus purpureus.</title>
        <authorList>
            <person name="Geng C."/>
            <person name="Zhang Y."/>
        </authorList>
    </citation>
    <scope>NUCLEOTIDE SEQUENCE [LARGE SCALE GENOMIC DNA]</scope>
    <source>
        <strain evidence="3">HQ1</strain>
    </source>
</reference>
<feature type="compositionally biased region" description="Polar residues" evidence="1">
    <location>
        <begin position="236"/>
        <end position="246"/>
    </location>
</feature>
<dbReference type="InterPro" id="IPR039467">
    <property type="entry name" value="TFIIIB_B''_Myb"/>
</dbReference>
<dbReference type="Gene3D" id="1.10.10.60">
    <property type="entry name" value="Homeodomain-like"/>
    <property type="match status" value="1"/>
</dbReference>
<feature type="compositionally biased region" description="Polar residues" evidence="1">
    <location>
        <begin position="128"/>
        <end position="139"/>
    </location>
</feature>
<dbReference type="SUPFAM" id="SSF46689">
    <property type="entry name" value="Homeodomain-like"/>
    <property type="match status" value="1"/>
</dbReference>